<feature type="region of interest" description="Disordered" evidence="1">
    <location>
        <begin position="749"/>
        <end position="773"/>
    </location>
</feature>
<organism evidence="4 5">
    <name type="scientific">Lactococcus lactis</name>
    <dbReference type="NCBI Taxonomy" id="1358"/>
    <lineage>
        <taxon>Bacteria</taxon>
        <taxon>Bacillati</taxon>
        <taxon>Bacillota</taxon>
        <taxon>Bacilli</taxon>
        <taxon>Lactobacillales</taxon>
        <taxon>Streptococcaceae</taxon>
        <taxon>Lactococcus</taxon>
    </lineage>
</organism>
<feature type="transmembrane region" description="Helical" evidence="2">
    <location>
        <begin position="241"/>
        <end position="265"/>
    </location>
</feature>
<feature type="domain" description="Peptidase C51" evidence="3">
    <location>
        <begin position="757"/>
        <end position="887"/>
    </location>
</feature>
<dbReference type="Proteomes" id="UP001207687">
    <property type="component" value="Unassembled WGS sequence"/>
</dbReference>
<dbReference type="InterPro" id="IPR011055">
    <property type="entry name" value="Dup_hybrid_motif"/>
</dbReference>
<dbReference type="CDD" id="cd12797">
    <property type="entry name" value="M23_peptidase"/>
    <property type="match status" value="1"/>
</dbReference>
<dbReference type="InterPro" id="IPR007921">
    <property type="entry name" value="CHAP_dom"/>
</dbReference>
<feature type="compositionally biased region" description="Basic residues" evidence="1">
    <location>
        <begin position="112"/>
        <end position="125"/>
    </location>
</feature>
<accession>A0AAW5TND8</accession>
<name>A0AAW5TND8_9LACT</name>
<dbReference type="InterPro" id="IPR041219">
    <property type="entry name" value="Phage_lysozyme2"/>
</dbReference>
<comment type="caution">
    <text evidence="4">The sequence shown here is derived from an EMBL/GenBank/DDBJ whole genome shotgun (WGS) entry which is preliminary data.</text>
</comment>
<dbReference type="AlphaFoldDB" id="A0AAW5TND8"/>
<sequence length="891" mass="99366">MKQPKRRYALRKQHEVSQLRIKNFNKRTSKITTRLKKTPQSRTVSSKVPSPFTRKVASKAEQKGTQPAEQGYILTKQQQAQLEEAFKKAQKSLKQSNKPEANANKKLLTERTKKKQKENKRSKKHVAKKIAPQMATRTIKQALLENEDTQAAVEKYEKVRMPDRAITLTKNTVSKIKSPQSKKARIEQAEQGAKAIKKAEAVNKARQIKQGSQVTEAALKIGRHLISLVKWGVSALSSFPIILPILGFFAAVIIIVSIFTSLIPIKQSEFELTKCWTEITQQDAQHNTDSVTYYTDIDQIMRYMNFKFDAYHLDDEMPKLNSEGNLNFPDASKNANNKGTYKDFLNNLWDEMNDSGHAVSYGDFQTIDDLFKMDKTPYYLTKEEQESYKLLSESGFPEYALFDKIHNPLVAPSDKEQDESDEPAVKVVQRYGYDKEDTAFKGIVIQAEAYQPVYAPIDGKYSANGTTVTLTSEDMKLTISSLTKLWAKEGQTIKAGQQLGVSYAGDLTLKLQIRNPEDVKTTYVPKKDKDGNVIYDKEGNVVREKKETAQFNDVNPAFNLTSVEYLQVTTINSDANVPSNMVESATQIKNWIMKNVPGANLAGICGILGNWQGESGLQAAAIQGGKSYDEATAMNPSVGGYAFGLGQWDLGRRVALLNYAKAQKKDWKSLELQLDYALNQDGTDSAIFWQVAMMSGSSAQATISFYQNWERPTFNAENLALRQQYAQQWYNYFQNSSGETSDTIPAEYKDKVKPLPKKTDATKASPGNNYPASNGLGNGGNCTFYVYNRILERSGVSIYSYLGNGGDWATTGPQHGMTVDREPKVGDIASFSPGTGGSSDVYGHVAVVEWVNTDGSYLLSESGYSSDKAPTIHWRVMSVTSGITFLNPGKK</sequence>
<feature type="compositionally biased region" description="Basic and acidic residues" evidence="1">
    <location>
        <begin position="749"/>
        <end position="761"/>
    </location>
</feature>
<dbReference type="Gene3D" id="3.90.1720.10">
    <property type="entry name" value="endopeptidase domain like (from Nostoc punctiforme)"/>
    <property type="match status" value="1"/>
</dbReference>
<dbReference type="SUPFAM" id="SSF54001">
    <property type="entry name" value="Cysteine proteinases"/>
    <property type="match status" value="1"/>
</dbReference>
<evidence type="ECO:0000313" key="4">
    <source>
        <dbReference type="EMBL" id="MCW2280156.1"/>
    </source>
</evidence>
<proteinExistence type="predicted"/>
<keyword evidence="2" id="KW-0472">Membrane</keyword>
<evidence type="ECO:0000313" key="5">
    <source>
        <dbReference type="Proteomes" id="UP001207687"/>
    </source>
</evidence>
<dbReference type="Gene3D" id="1.10.530.10">
    <property type="match status" value="1"/>
</dbReference>
<feature type="region of interest" description="Disordered" evidence="1">
    <location>
        <begin position="27"/>
        <end position="71"/>
    </location>
</feature>
<dbReference type="SUPFAM" id="SSF51261">
    <property type="entry name" value="Duplicated hybrid motif"/>
    <property type="match status" value="1"/>
</dbReference>
<dbReference type="InterPro" id="IPR038765">
    <property type="entry name" value="Papain-like_cys_pep_sf"/>
</dbReference>
<dbReference type="PROSITE" id="PS50911">
    <property type="entry name" value="CHAP"/>
    <property type="match status" value="1"/>
</dbReference>
<evidence type="ECO:0000256" key="2">
    <source>
        <dbReference type="SAM" id="Phobius"/>
    </source>
</evidence>
<gene>
    <name evidence="4" type="ORF">M2256_000614</name>
</gene>
<dbReference type="RefSeq" id="WP_264653733.1">
    <property type="nucleotide sequence ID" value="NZ_JAOQNN010000001.1"/>
</dbReference>
<evidence type="ECO:0000259" key="3">
    <source>
        <dbReference type="PROSITE" id="PS50911"/>
    </source>
</evidence>
<keyword evidence="2" id="KW-1133">Transmembrane helix</keyword>
<protein>
    <submittedName>
        <fullName evidence="4">Surface antigen</fullName>
    </submittedName>
</protein>
<feature type="compositionally biased region" description="Basic residues" evidence="1">
    <location>
        <begin position="27"/>
        <end position="39"/>
    </location>
</feature>
<evidence type="ECO:0000256" key="1">
    <source>
        <dbReference type="SAM" id="MobiDB-lite"/>
    </source>
</evidence>
<feature type="region of interest" description="Disordered" evidence="1">
    <location>
        <begin position="89"/>
        <end position="125"/>
    </location>
</feature>
<dbReference type="Pfam" id="PF05257">
    <property type="entry name" value="CHAP"/>
    <property type="match status" value="1"/>
</dbReference>
<reference evidence="4" key="1">
    <citation type="submission" date="2023-08" db="EMBL/GenBank/DDBJ databases">
        <title>Genomic analyses of the natural microbiome of Caenorhabditis elegans.</title>
        <authorList>
            <person name="Samuel B."/>
        </authorList>
    </citation>
    <scope>NUCLEOTIDE SEQUENCE</scope>
    <source>
        <strain evidence="4">BIGb0220</strain>
    </source>
</reference>
<dbReference type="Gene3D" id="2.70.70.10">
    <property type="entry name" value="Glucose Permease (Domain IIA)"/>
    <property type="match status" value="1"/>
</dbReference>
<keyword evidence="2" id="KW-0812">Transmembrane</keyword>
<dbReference type="EMBL" id="JAOQNN010000001">
    <property type="protein sequence ID" value="MCW2280156.1"/>
    <property type="molecule type" value="Genomic_DNA"/>
</dbReference>
<dbReference type="Pfam" id="PF18013">
    <property type="entry name" value="Phage_lysozyme2"/>
    <property type="match status" value="1"/>
</dbReference>